<feature type="compositionally biased region" description="Basic and acidic residues" evidence="1">
    <location>
        <begin position="64"/>
        <end position="76"/>
    </location>
</feature>
<protein>
    <submittedName>
        <fullName evidence="2">Uncharacterized protein</fullName>
    </submittedName>
</protein>
<feature type="region of interest" description="Disordered" evidence="1">
    <location>
        <begin position="56"/>
        <end position="76"/>
    </location>
</feature>
<organism evidence="2">
    <name type="scientific">Haptolina brevifila</name>
    <dbReference type="NCBI Taxonomy" id="156173"/>
    <lineage>
        <taxon>Eukaryota</taxon>
        <taxon>Haptista</taxon>
        <taxon>Haptophyta</taxon>
        <taxon>Prymnesiophyceae</taxon>
        <taxon>Prymnesiales</taxon>
        <taxon>Prymnesiaceae</taxon>
        <taxon>Haptolina</taxon>
    </lineage>
</organism>
<evidence type="ECO:0000313" key="2">
    <source>
        <dbReference type="EMBL" id="CAD9403982.1"/>
    </source>
</evidence>
<sequence length="181" mass="20037">MAYKGGEAFGIGYQTRDGQVMNGGLVQGSEEDLRRFGTSQIALEAANDIVQRKQPIGNMMDSGNTRDEDGIDRVPDPPDTLLPYLGAFKMICRGEGIDLNTAMQDAGGTRYGVIPTQNFKSKLTETFKRFSFSEQLLFSLSCAYGTGAEDIRQGGFELVAWKDFVEDVMKQGNDHTQEDWQ</sequence>
<dbReference type="AlphaFoldDB" id="A0A7S2BQN5"/>
<proteinExistence type="predicted"/>
<reference evidence="2" key="1">
    <citation type="submission" date="2021-01" db="EMBL/GenBank/DDBJ databases">
        <authorList>
            <person name="Corre E."/>
            <person name="Pelletier E."/>
            <person name="Niang G."/>
            <person name="Scheremetjew M."/>
            <person name="Finn R."/>
            <person name="Kale V."/>
            <person name="Holt S."/>
            <person name="Cochrane G."/>
            <person name="Meng A."/>
            <person name="Brown T."/>
            <person name="Cohen L."/>
        </authorList>
    </citation>
    <scope>NUCLEOTIDE SEQUENCE</scope>
    <source>
        <strain evidence="2">UTEX LB 985</strain>
    </source>
</reference>
<accession>A0A7S2BQN5</accession>
<evidence type="ECO:0000256" key="1">
    <source>
        <dbReference type="SAM" id="MobiDB-lite"/>
    </source>
</evidence>
<gene>
    <name evidence="2" type="ORF">CBRE1094_LOCUS3383</name>
</gene>
<name>A0A7S2BQN5_9EUKA</name>
<dbReference type="EMBL" id="HBGU01006208">
    <property type="protein sequence ID" value="CAD9403982.1"/>
    <property type="molecule type" value="Transcribed_RNA"/>
</dbReference>